<keyword evidence="7" id="KW-1185">Reference proteome</keyword>
<name>A0A6M1LEI3_9PROT</name>
<proteinExistence type="inferred from homology"/>
<dbReference type="EMBL" id="JAAIKB010000001">
    <property type="protein sequence ID" value="NGM18404.1"/>
    <property type="molecule type" value="Genomic_DNA"/>
</dbReference>
<dbReference type="Proteomes" id="UP000475385">
    <property type="component" value="Unassembled WGS sequence"/>
</dbReference>
<dbReference type="Gene3D" id="3.90.76.10">
    <property type="entry name" value="Dipeptide-binding Protein, Domain 1"/>
    <property type="match status" value="1"/>
</dbReference>
<evidence type="ECO:0000256" key="4">
    <source>
        <dbReference type="SAM" id="SignalP"/>
    </source>
</evidence>
<evidence type="ECO:0000256" key="2">
    <source>
        <dbReference type="ARBA" id="ARBA00005695"/>
    </source>
</evidence>
<dbReference type="InterPro" id="IPR000914">
    <property type="entry name" value="SBP_5_dom"/>
</dbReference>
<organism evidence="6 7">
    <name type="scientific">Falsiroseomonas algicola</name>
    <dbReference type="NCBI Taxonomy" id="2716930"/>
    <lineage>
        <taxon>Bacteria</taxon>
        <taxon>Pseudomonadati</taxon>
        <taxon>Pseudomonadota</taxon>
        <taxon>Alphaproteobacteria</taxon>
        <taxon>Acetobacterales</taxon>
        <taxon>Roseomonadaceae</taxon>
        <taxon>Falsiroseomonas</taxon>
    </lineage>
</organism>
<evidence type="ECO:0000256" key="1">
    <source>
        <dbReference type="ARBA" id="ARBA00004418"/>
    </source>
</evidence>
<dbReference type="PANTHER" id="PTHR30290:SF38">
    <property type="entry name" value="D,D-DIPEPTIDE-BINDING PERIPLASMIC PROTEIN DDPA-RELATED"/>
    <property type="match status" value="1"/>
</dbReference>
<dbReference type="Gene3D" id="3.10.105.10">
    <property type="entry name" value="Dipeptide-binding Protein, Domain 3"/>
    <property type="match status" value="1"/>
</dbReference>
<dbReference type="InterPro" id="IPR039424">
    <property type="entry name" value="SBP_5"/>
</dbReference>
<dbReference type="SUPFAM" id="SSF53850">
    <property type="entry name" value="Periplasmic binding protein-like II"/>
    <property type="match status" value="1"/>
</dbReference>
<evidence type="ECO:0000313" key="7">
    <source>
        <dbReference type="Proteomes" id="UP000475385"/>
    </source>
</evidence>
<protein>
    <submittedName>
        <fullName evidence="6">ABC transporter substrate-binding protein</fullName>
    </submittedName>
</protein>
<feature type="domain" description="Solute-binding protein family 5" evidence="5">
    <location>
        <begin position="70"/>
        <end position="426"/>
    </location>
</feature>
<sequence length="507" mass="56876">MTAMIRKTLAMGLVALAALSTAPAAQAQNIRIGLREDPDILDPTLARTFVGRIVFAGLCDKLFDINDKLEIVPQLATGYRWEDPQSLLITLRQGVKFHDGDPMTAESVVYSLNRHLTMQGSFRRGEINSMTAVEVVDPQTVRIRLREPFAPFVSQLTDRAGMIVSPRAAEAAGRNFGNRPVCAGPMRFVERVAQDRIVLERFPEYWDASRIHLNRVTYLPIPDNTVRLANLQSGSLEMVQTIEPDDLRQVNRNSRLRVSVSDELGYQGITINIGNGARAQTPMGQNPRVREAFELAIDRAAINQVVYEGQYTPTAQAVPPSNPFHARSIQPEARNVARARQLLAEAGVRTPVPVEMTVPNNPDLRQVAEVIQAMVREAGFELRINAMEFASSLQAATRGDFETYLLAWSGRADPDGNTWTFIHTQGPQNDGKYSNPEVDRLLNEARVETDAAKRLALYERMWQISLRQDRHRIYLWHRKNIVGHSTRLTGFVPVPDGLIRLQGLRFN</sequence>
<reference evidence="6 7" key="1">
    <citation type="submission" date="2020-03" db="EMBL/GenBank/DDBJ databases">
        <title>Roseomonas stagni sp. nov., isolated from pond water in Japan.</title>
        <authorList>
            <person name="Furuhata K."/>
            <person name="Miyamoto H."/>
            <person name="Goto K."/>
        </authorList>
    </citation>
    <scope>NUCLEOTIDE SEQUENCE [LARGE SCALE GENOMIC DNA]</scope>
    <source>
        <strain evidence="6 7">PeD5</strain>
    </source>
</reference>
<evidence type="ECO:0000259" key="5">
    <source>
        <dbReference type="Pfam" id="PF00496"/>
    </source>
</evidence>
<dbReference type="InterPro" id="IPR030678">
    <property type="entry name" value="Peptide/Ni-bd"/>
</dbReference>
<dbReference type="Pfam" id="PF00496">
    <property type="entry name" value="SBP_bac_5"/>
    <property type="match status" value="1"/>
</dbReference>
<dbReference type="GO" id="GO:0043190">
    <property type="term" value="C:ATP-binding cassette (ABC) transporter complex"/>
    <property type="evidence" value="ECO:0007669"/>
    <property type="project" value="InterPro"/>
</dbReference>
<dbReference type="AlphaFoldDB" id="A0A6M1LEI3"/>
<dbReference type="GO" id="GO:1904680">
    <property type="term" value="F:peptide transmembrane transporter activity"/>
    <property type="evidence" value="ECO:0007669"/>
    <property type="project" value="TreeGrafter"/>
</dbReference>
<accession>A0A6M1LEI3</accession>
<feature type="signal peptide" evidence="4">
    <location>
        <begin position="1"/>
        <end position="27"/>
    </location>
</feature>
<dbReference type="CDD" id="cd08511">
    <property type="entry name" value="PBP2_NikA_DppA_OppA_like_5"/>
    <property type="match status" value="1"/>
</dbReference>
<evidence type="ECO:0000313" key="6">
    <source>
        <dbReference type="EMBL" id="NGM18404.1"/>
    </source>
</evidence>
<dbReference type="GO" id="GO:0015833">
    <property type="term" value="P:peptide transport"/>
    <property type="evidence" value="ECO:0007669"/>
    <property type="project" value="TreeGrafter"/>
</dbReference>
<keyword evidence="3 4" id="KW-0732">Signal</keyword>
<dbReference type="PANTHER" id="PTHR30290">
    <property type="entry name" value="PERIPLASMIC BINDING COMPONENT OF ABC TRANSPORTER"/>
    <property type="match status" value="1"/>
</dbReference>
<dbReference type="Gene3D" id="3.40.190.10">
    <property type="entry name" value="Periplasmic binding protein-like II"/>
    <property type="match status" value="1"/>
</dbReference>
<gene>
    <name evidence="6" type="ORF">G3576_00140</name>
</gene>
<comment type="caution">
    <text evidence="6">The sequence shown here is derived from an EMBL/GenBank/DDBJ whole genome shotgun (WGS) entry which is preliminary data.</text>
</comment>
<dbReference type="GO" id="GO:0030288">
    <property type="term" value="C:outer membrane-bounded periplasmic space"/>
    <property type="evidence" value="ECO:0007669"/>
    <property type="project" value="UniProtKB-ARBA"/>
</dbReference>
<comment type="subcellular location">
    <subcellularLocation>
        <location evidence="1">Periplasm</location>
    </subcellularLocation>
</comment>
<evidence type="ECO:0000256" key="3">
    <source>
        <dbReference type="ARBA" id="ARBA00022729"/>
    </source>
</evidence>
<comment type="similarity">
    <text evidence="2">Belongs to the bacterial solute-binding protein 5 family.</text>
</comment>
<dbReference type="PIRSF" id="PIRSF002741">
    <property type="entry name" value="MppA"/>
    <property type="match status" value="1"/>
</dbReference>
<feature type="chain" id="PRO_5027003193" evidence="4">
    <location>
        <begin position="28"/>
        <end position="507"/>
    </location>
</feature>